<reference evidence="2" key="1">
    <citation type="submission" date="2023-08" db="EMBL/GenBank/DDBJ databases">
        <authorList>
            <person name="Alioto T."/>
            <person name="Alioto T."/>
            <person name="Gomez Garrido J."/>
        </authorList>
    </citation>
    <scope>NUCLEOTIDE SEQUENCE</scope>
</reference>
<gene>
    <name evidence="2" type="ORF">OCTVUL_1B022796</name>
</gene>
<dbReference type="Proteomes" id="UP001162480">
    <property type="component" value="Chromosome 6"/>
</dbReference>
<accession>A0AA36F4D9</accession>
<feature type="compositionally biased region" description="Polar residues" evidence="1">
    <location>
        <begin position="32"/>
        <end position="41"/>
    </location>
</feature>
<organism evidence="2 3">
    <name type="scientific">Octopus vulgaris</name>
    <name type="common">Common octopus</name>
    <dbReference type="NCBI Taxonomy" id="6645"/>
    <lineage>
        <taxon>Eukaryota</taxon>
        <taxon>Metazoa</taxon>
        <taxon>Spiralia</taxon>
        <taxon>Lophotrochozoa</taxon>
        <taxon>Mollusca</taxon>
        <taxon>Cephalopoda</taxon>
        <taxon>Coleoidea</taxon>
        <taxon>Octopodiformes</taxon>
        <taxon>Octopoda</taxon>
        <taxon>Incirrata</taxon>
        <taxon>Octopodidae</taxon>
        <taxon>Octopus</taxon>
    </lineage>
</organism>
<evidence type="ECO:0000256" key="1">
    <source>
        <dbReference type="SAM" id="MobiDB-lite"/>
    </source>
</evidence>
<dbReference type="EMBL" id="OX597819">
    <property type="protein sequence ID" value="CAI9723964.1"/>
    <property type="molecule type" value="Genomic_DNA"/>
</dbReference>
<proteinExistence type="predicted"/>
<evidence type="ECO:0000313" key="2">
    <source>
        <dbReference type="EMBL" id="CAI9723964.1"/>
    </source>
</evidence>
<sequence length="94" mass="10679">MMFAVLAMGTEVLLKSARRSNRLKRTREGPPSTANEGPQISKLTLNSNGMYPLKLPFSNLELRLFILKMGYAKAKQTKGYRAKVFRKLNSPYQN</sequence>
<name>A0AA36F4D9_OCTVU</name>
<evidence type="ECO:0000313" key="3">
    <source>
        <dbReference type="Proteomes" id="UP001162480"/>
    </source>
</evidence>
<keyword evidence="3" id="KW-1185">Reference proteome</keyword>
<dbReference type="AlphaFoldDB" id="A0AA36F4D9"/>
<feature type="region of interest" description="Disordered" evidence="1">
    <location>
        <begin position="17"/>
        <end position="41"/>
    </location>
</feature>
<protein>
    <submittedName>
        <fullName evidence="2">Uncharacterized protein</fullName>
    </submittedName>
</protein>